<dbReference type="GO" id="GO:0034399">
    <property type="term" value="C:nuclear periphery"/>
    <property type="evidence" value="ECO:0007669"/>
    <property type="project" value="TreeGrafter"/>
</dbReference>
<dbReference type="EMBL" id="LWDF02000136">
    <property type="protein sequence ID" value="KAE8256315.1"/>
    <property type="molecule type" value="Genomic_DNA"/>
</dbReference>
<organism evidence="3 4">
    <name type="scientific">Tilletia indica</name>
    <dbReference type="NCBI Taxonomy" id="43049"/>
    <lineage>
        <taxon>Eukaryota</taxon>
        <taxon>Fungi</taxon>
        <taxon>Dikarya</taxon>
        <taxon>Basidiomycota</taxon>
        <taxon>Ustilaginomycotina</taxon>
        <taxon>Exobasidiomycetes</taxon>
        <taxon>Tilletiales</taxon>
        <taxon>Tilletiaceae</taxon>
        <taxon>Tilletia</taxon>
    </lineage>
</organism>
<evidence type="ECO:0000256" key="1">
    <source>
        <dbReference type="SAM" id="MobiDB-lite"/>
    </source>
</evidence>
<keyword evidence="4" id="KW-1185">Reference proteome</keyword>
<feature type="domain" description="Anaphase-promoting complex subunit 4 long" evidence="2">
    <location>
        <begin position="570"/>
        <end position="722"/>
    </location>
</feature>
<evidence type="ECO:0000313" key="3">
    <source>
        <dbReference type="EMBL" id="KAE8256315.1"/>
    </source>
</evidence>
<comment type="caution">
    <text evidence="3">The sequence shown here is derived from an EMBL/GenBank/DDBJ whole genome shotgun (WGS) entry which is preliminary data.</text>
</comment>
<protein>
    <submittedName>
        <fullName evidence="3">Uncharacterized protein</fullName>
    </submittedName>
</protein>
<reference evidence="3" key="1">
    <citation type="submission" date="2016-04" db="EMBL/GenBank/DDBJ databases">
        <authorList>
            <person name="Nguyen H.D."/>
            <person name="Samba Siva P."/>
            <person name="Cullis J."/>
            <person name="Levesque C.A."/>
            <person name="Hambleton S."/>
        </authorList>
    </citation>
    <scope>NUCLEOTIDE SEQUENCE</scope>
    <source>
        <strain evidence="3">DAOMC 236416</strain>
    </source>
</reference>
<feature type="region of interest" description="Disordered" evidence="1">
    <location>
        <begin position="1189"/>
        <end position="1212"/>
    </location>
</feature>
<dbReference type="InterPro" id="IPR024790">
    <property type="entry name" value="APC4_long_dom"/>
</dbReference>
<feature type="compositionally biased region" description="Basic and acidic residues" evidence="1">
    <location>
        <begin position="1203"/>
        <end position="1212"/>
    </location>
</feature>
<dbReference type="InterPro" id="IPR024789">
    <property type="entry name" value="APC4"/>
</dbReference>
<dbReference type="GO" id="GO:0031145">
    <property type="term" value="P:anaphase-promoting complex-dependent catabolic process"/>
    <property type="evidence" value="ECO:0007669"/>
    <property type="project" value="InterPro"/>
</dbReference>
<name>A0A177TT46_9BASI</name>
<sequence>MAAMTEERVDDGVSSPTEHLPLLGELILANQHHLLRQSLNPRMDLACLITLDSSSSGGPGQAGGGAGAGAGGGPLGAHQAARARLIAMARARALGGAAAAAAVAAGQTGPGSSTGEPKRGPSVLVSLFRMEDAASRVWQVSVPVQPSLFEARKTPDGKFVEEEESVSVGDVAWSSDGTRLALSLTYTRTTPTSAAGPSSQAVQSRHAHLLQILSVQNGAQLSAIATGTRSGTGQVRKLQWTSVPTSVISIPQLNQSSTSTAATTSNPFSITQIHSLPALPILDVAALEKVGKPQNNNVPHYMRAQQQLAGIGSAGMAAQQAIDSALPSEQARLTGRGPLAQLGNLFASSEVLESGLLGRKGKAKNAVVASSISLLGKRSELREISLLCAVEAVVEKKDGHALSSTNLDFVLDGTVSIGSVRIGSGDHAEGHHHHIWRPASLSFSPDVRFVSMLLTNTSTGALQPIVLHLPFAHPSSYDLSVPNTHFPPAVQILKEVPPPTLFHPSLHLSRLGSYLRLYLAYALDAATLCSKMWSAETGRRKRQWNVHGVDVPEAEDTAKKAPAGTGGTAEWVRLLKEAASNEGADTTADLLVVLLTGRASTAMESMLLNTVTQGMLRNMEASSTDALSHIRSLCSDSILPACERVRLLLSEIRGCTRWSQRFGSLFPSFEDDSPTSQVDALSEFHVLSQVAIELCRNIIKQAERELIALDEFYKWWRFERERQDYLRNHKEDPHLAIVHDVLSVSDLIHRGLVNPKLAAYLDGGKVEVAAPLHAVVGTQPSGLGIMMVDDSDRSAILGADGRVTTQDPEPVPTDAMADEVMESVESAPNPSLKDTLANLKSRILAKRKLGSSTSPRYPLPTRQHQTARLRARDLFIGPATDFEETNDKDPLAGKTLEGTLWQLVNGVAGVLDPALRRSMASYTGVQHGSTIDPASLGFAGASLERGGAVVTSRPPGAAFDADREYGQGRTCLVRQRIVQVEEQGLKRTTLRSLLLCVMVSALNATKRDTGQPSEPHLILLRQDLGGSQIEGPTMLVSRILLPSPVLAVDFLSDDELLLLFPSDDPSPNQTSAVLHTIDLLQAFPFSALPTADGEEGLHSIPTTVLQPRRKFRLEPRLDVGLAQLAHVQGANSSGTKASEGAGNTLGGGGGAHTVGSAPGSKGASCIWAVSPDRATAMSMLPLPSGLVDGNVEGELEGPRGITSRRDSRGHQRAYDEAGGRLYQYWDVTDVS</sequence>
<feature type="region of interest" description="Disordered" evidence="1">
    <location>
        <begin position="1129"/>
        <end position="1162"/>
    </location>
</feature>
<evidence type="ECO:0000313" key="4">
    <source>
        <dbReference type="Proteomes" id="UP000077521"/>
    </source>
</evidence>
<feature type="compositionally biased region" description="Gly residues" evidence="1">
    <location>
        <begin position="1143"/>
        <end position="1152"/>
    </location>
</feature>
<proteinExistence type="predicted"/>
<dbReference type="Proteomes" id="UP000077521">
    <property type="component" value="Unassembled WGS sequence"/>
</dbReference>
<dbReference type="PANTHER" id="PTHR13260:SF0">
    <property type="entry name" value="ANAPHASE-PROMOTING COMPLEX SUBUNIT 4"/>
    <property type="match status" value="1"/>
</dbReference>
<dbReference type="AlphaFoldDB" id="A0A177TT46"/>
<dbReference type="GO" id="GO:0070979">
    <property type="term" value="P:protein K11-linked ubiquitination"/>
    <property type="evidence" value="ECO:0007669"/>
    <property type="project" value="TreeGrafter"/>
</dbReference>
<gene>
    <name evidence="3" type="ORF">A4X13_0g2727</name>
</gene>
<dbReference type="PANTHER" id="PTHR13260">
    <property type="entry name" value="ANAPHASE PROMOTING COMPLEX SUBUNIT 4 APC4"/>
    <property type="match status" value="1"/>
</dbReference>
<evidence type="ECO:0000259" key="2">
    <source>
        <dbReference type="Pfam" id="PF12896"/>
    </source>
</evidence>
<dbReference type="GO" id="GO:0005680">
    <property type="term" value="C:anaphase-promoting complex"/>
    <property type="evidence" value="ECO:0007669"/>
    <property type="project" value="InterPro"/>
</dbReference>
<accession>A0A177TT46</accession>
<dbReference type="Pfam" id="PF12896">
    <property type="entry name" value="ANAPC4"/>
    <property type="match status" value="1"/>
</dbReference>
<reference evidence="3" key="2">
    <citation type="journal article" date="2019" name="IMA Fungus">
        <title>Genome sequencing and comparison of five Tilletia species to identify candidate genes for the detection of regulated species infecting wheat.</title>
        <authorList>
            <person name="Nguyen H.D.T."/>
            <person name="Sultana T."/>
            <person name="Kesanakurti P."/>
            <person name="Hambleton S."/>
        </authorList>
    </citation>
    <scope>NUCLEOTIDE SEQUENCE</scope>
    <source>
        <strain evidence="3">DAOMC 236416</strain>
    </source>
</reference>